<name>A0A1S1HJV5_9SPHN</name>
<dbReference type="RefSeq" id="WP_015457344.1">
    <property type="nucleotide sequence ID" value="NZ_MIPT01000001.1"/>
</dbReference>
<keyword evidence="2" id="KW-1185">Reference proteome</keyword>
<dbReference type="EMBL" id="MIPT01000001">
    <property type="protein sequence ID" value="OHT20800.1"/>
    <property type="molecule type" value="Genomic_DNA"/>
</dbReference>
<gene>
    <name evidence="1" type="ORF">BHE75_02802</name>
</gene>
<dbReference type="OrthoDB" id="7508443at2"/>
<proteinExistence type="predicted"/>
<dbReference type="AlphaFoldDB" id="A0A1S1HJV5"/>
<evidence type="ECO:0000313" key="1">
    <source>
        <dbReference type="EMBL" id="OHT20800.1"/>
    </source>
</evidence>
<protein>
    <submittedName>
        <fullName evidence="1">Uncharacterized protein</fullName>
    </submittedName>
</protein>
<accession>A0A1S1HJV5</accession>
<dbReference type="Proteomes" id="UP000179467">
    <property type="component" value="Unassembled WGS sequence"/>
</dbReference>
<comment type="caution">
    <text evidence="1">The sequence shown here is derived from an EMBL/GenBank/DDBJ whole genome shotgun (WGS) entry which is preliminary data.</text>
</comment>
<sequence>MSRAINLNASPAEVQAMCDRHHARVTAIESLLSGGTRVVLANGDAAAIITKSFGSKVIKGNVKRVPLALAGQWVA</sequence>
<reference evidence="1 2" key="1">
    <citation type="submission" date="2016-09" db="EMBL/GenBank/DDBJ databases">
        <title>Metabolic pathway, cell adaptation mechanisms and a novel monoxygenase revealed through proteogenomic-transcription analysis of a Sphingomonas haloaromaticamans strain degrading the fungicide ortho-phenylphenol.</title>
        <authorList>
            <person name="Perruchon C."/>
            <person name="Papadopoulou E.S."/>
            <person name="Rousidou C."/>
            <person name="Vasileiadis S."/>
            <person name="Tanou G."/>
            <person name="Amoutzias G."/>
            <person name="Molassiotis A."/>
            <person name="Karpouzas D.G."/>
        </authorList>
    </citation>
    <scope>NUCLEOTIDE SEQUENCE [LARGE SCALE GENOMIC DNA]</scope>
    <source>
        <strain evidence="1 2">P3</strain>
    </source>
</reference>
<evidence type="ECO:0000313" key="2">
    <source>
        <dbReference type="Proteomes" id="UP000179467"/>
    </source>
</evidence>
<organism evidence="1 2">
    <name type="scientific">Edaphosphingomonas haloaromaticamans</name>
    <dbReference type="NCBI Taxonomy" id="653954"/>
    <lineage>
        <taxon>Bacteria</taxon>
        <taxon>Pseudomonadati</taxon>
        <taxon>Pseudomonadota</taxon>
        <taxon>Alphaproteobacteria</taxon>
        <taxon>Sphingomonadales</taxon>
        <taxon>Rhizorhabdaceae</taxon>
        <taxon>Edaphosphingomonas</taxon>
    </lineage>
</organism>